<evidence type="ECO:0000256" key="2">
    <source>
        <dbReference type="ARBA" id="ARBA00022475"/>
    </source>
</evidence>
<proteinExistence type="predicted"/>
<comment type="subcellular location">
    <subcellularLocation>
        <location evidence="1">Cell membrane</location>
        <topology evidence="1">Multi-pass membrane protein</topology>
    </subcellularLocation>
</comment>
<feature type="transmembrane region" description="Helical" evidence="6">
    <location>
        <begin position="264"/>
        <end position="285"/>
    </location>
</feature>
<name>A0A0F8YYK0_9ZZZZ</name>
<dbReference type="InterPro" id="IPR004869">
    <property type="entry name" value="MMPL_dom"/>
</dbReference>
<reference evidence="8" key="1">
    <citation type="journal article" date="2015" name="Nature">
        <title>Complex archaea that bridge the gap between prokaryotes and eukaryotes.</title>
        <authorList>
            <person name="Spang A."/>
            <person name="Saw J.H."/>
            <person name="Jorgensen S.L."/>
            <person name="Zaremba-Niedzwiedzka K."/>
            <person name="Martijn J."/>
            <person name="Lind A.E."/>
            <person name="van Eijk R."/>
            <person name="Schleper C."/>
            <person name="Guy L."/>
            <person name="Ettema T.J."/>
        </authorList>
    </citation>
    <scope>NUCLEOTIDE SEQUENCE</scope>
</reference>
<dbReference type="SUPFAM" id="SSF82866">
    <property type="entry name" value="Multidrug efflux transporter AcrB transmembrane domain"/>
    <property type="match status" value="1"/>
</dbReference>
<protein>
    <recommendedName>
        <fullName evidence="7">SSD domain-containing protein</fullName>
    </recommendedName>
</protein>
<keyword evidence="4 6" id="KW-1133">Transmembrane helix</keyword>
<keyword evidence="5 6" id="KW-0472">Membrane</keyword>
<sequence length="419" mass="45309">NVSVGILSPATWAEDGTWEKLVLARKDPLEWRPRIKVTGAKTDTDPENMLPSADPVRELNRSMREDFGAREMVMLGIVDERGVLTPNTLAAAARVTDDIKVLDGVVPEGVVSFASATNVPPGRLSRRDVDAITGAVNDNALLAGRAVSPDETGLAVFIPLESKSAANGVASDIEGLMEKEGDLGKAQYYLAGLPLAEEAFGRDMFIQMALLAPLAGLLIFVLMLYLFRKLTLVVGAMIIAMLSVIWTMGLLIGAGFSLHIMSSMIPIFLMPIAILDSVHILSEFFDRYPHYRDTRKTLRAVYKELFRPITYTSLTTTVAFASLALAPIPPVQVFGVFVAIGVAIAWALTMLFLPAFVVLLSEESLQRVLATRVESRSRVLVRGVQGVGRLTARRPLVIAAAFALLVVAAIPGVTRISVN</sequence>
<dbReference type="AlphaFoldDB" id="A0A0F8YYK0"/>
<dbReference type="PANTHER" id="PTHR33406:SF13">
    <property type="entry name" value="MEMBRANE PROTEIN YDFJ"/>
    <property type="match status" value="1"/>
</dbReference>
<feature type="transmembrane region" description="Helical" evidence="6">
    <location>
        <begin position="396"/>
        <end position="418"/>
    </location>
</feature>
<feature type="transmembrane region" description="Helical" evidence="6">
    <location>
        <begin position="234"/>
        <end position="258"/>
    </location>
</feature>
<evidence type="ECO:0000256" key="4">
    <source>
        <dbReference type="ARBA" id="ARBA00022989"/>
    </source>
</evidence>
<evidence type="ECO:0000256" key="3">
    <source>
        <dbReference type="ARBA" id="ARBA00022692"/>
    </source>
</evidence>
<comment type="caution">
    <text evidence="8">The sequence shown here is derived from an EMBL/GenBank/DDBJ whole genome shotgun (WGS) entry which is preliminary data.</text>
</comment>
<keyword evidence="2" id="KW-1003">Cell membrane</keyword>
<feature type="transmembrane region" description="Helical" evidence="6">
    <location>
        <begin position="305"/>
        <end position="328"/>
    </location>
</feature>
<dbReference type="PANTHER" id="PTHR33406">
    <property type="entry name" value="MEMBRANE PROTEIN MJ1562-RELATED"/>
    <property type="match status" value="1"/>
</dbReference>
<dbReference type="InterPro" id="IPR000731">
    <property type="entry name" value="SSD"/>
</dbReference>
<evidence type="ECO:0000256" key="5">
    <source>
        <dbReference type="ARBA" id="ARBA00023136"/>
    </source>
</evidence>
<evidence type="ECO:0000256" key="1">
    <source>
        <dbReference type="ARBA" id="ARBA00004651"/>
    </source>
</evidence>
<gene>
    <name evidence="8" type="ORF">LCGC14_2762300</name>
</gene>
<dbReference type="Pfam" id="PF03176">
    <property type="entry name" value="MMPL"/>
    <property type="match status" value="1"/>
</dbReference>
<accession>A0A0F8YYK0</accession>
<evidence type="ECO:0000259" key="7">
    <source>
        <dbReference type="PROSITE" id="PS50156"/>
    </source>
</evidence>
<dbReference type="GO" id="GO:0005886">
    <property type="term" value="C:plasma membrane"/>
    <property type="evidence" value="ECO:0007669"/>
    <property type="project" value="UniProtKB-SubCell"/>
</dbReference>
<dbReference type="EMBL" id="LAZR01050803">
    <property type="protein sequence ID" value="KKK86532.1"/>
    <property type="molecule type" value="Genomic_DNA"/>
</dbReference>
<feature type="non-terminal residue" evidence="8">
    <location>
        <position position="419"/>
    </location>
</feature>
<feature type="domain" description="SSD" evidence="7">
    <location>
        <begin position="229"/>
        <end position="359"/>
    </location>
</feature>
<evidence type="ECO:0000256" key="6">
    <source>
        <dbReference type="SAM" id="Phobius"/>
    </source>
</evidence>
<keyword evidence="3 6" id="KW-0812">Transmembrane</keyword>
<dbReference type="InterPro" id="IPR050545">
    <property type="entry name" value="Mycobact_MmpL"/>
</dbReference>
<evidence type="ECO:0000313" key="8">
    <source>
        <dbReference type="EMBL" id="KKK86532.1"/>
    </source>
</evidence>
<dbReference type="PROSITE" id="PS50156">
    <property type="entry name" value="SSD"/>
    <property type="match status" value="1"/>
</dbReference>
<feature type="transmembrane region" description="Helical" evidence="6">
    <location>
        <begin position="334"/>
        <end position="360"/>
    </location>
</feature>
<organism evidence="8">
    <name type="scientific">marine sediment metagenome</name>
    <dbReference type="NCBI Taxonomy" id="412755"/>
    <lineage>
        <taxon>unclassified sequences</taxon>
        <taxon>metagenomes</taxon>
        <taxon>ecological metagenomes</taxon>
    </lineage>
</organism>
<feature type="non-terminal residue" evidence="8">
    <location>
        <position position="1"/>
    </location>
</feature>
<feature type="transmembrane region" description="Helical" evidence="6">
    <location>
        <begin position="204"/>
        <end position="227"/>
    </location>
</feature>
<dbReference type="Gene3D" id="1.20.1640.10">
    <property type="entry name" value="Multidrug efflux transporter AcrB transmembrane domain"/>
    <property type="match status" value="1"/>
</dbReference>